<evidence type="ECO:0000256" key="1">
    <source>
        <dbReference type="SAM" id="MobiDB-lite"/>
    </source>
</evidence>
<evidence type="ECO:0000313" key="2">
    <source>
        <dbReference type="EMBL" id="EUC42338.1"/>
    </source>
</evidence>
<organism evidence="2 3">
    <name type="scientific">Bipolaris oryzae ATCC 44560</name>
    <dbReference type="NCBI Taxonomy" id="930090"/>
    <lineage>
        <taxon>Eukaryota</taxon>
        <taxon>Fungi</taxon>
        <taxon>Dikarya</taxon>
        <taxon>Ascomycota</taxon>
        <taxon>Pezizomycotina</taxon>
        <taxon>Dothideomycetes</taxon>
        <taxon>Pleosporomycetidae</taxon>
        <taxon>Pleosporales</taxon>
        <taxon>Pleosporineae</taxon>
        <taxon>Pleosporaceae</taxon>
        <taxon>Bipolaris</taxon>
    </lineage>
</organism>
<name>W6YXR0_COCMI</name>
<evidence type="ECO:0000313" key="3">
    <source>
        <dbReference type="Proteomes" id="UP000054032"/>
    </source>
</evidence>
<proteinExistence type="predicted"/>
<dbReference type="RefSeq" id="XP_007691169.1">
    <property type="nucleotide sequence ID" value="XM_007692979.1"/>
</dbReference>
<dbReference type="Proteomes" id="UP000054032">
    <property type="component" value="Unassembled WGS sequence"/>
</dbReference>
<dbReference type="KEGG" id="bor:COCMIDRAFT_103834"/>
<protein>
    <submittedName>
        <fullName evidence="2">Uncharacterized protein</fullName>
    </submittedName>
</protein>
<dbReference type="GeneID" id="19118384"/>
<dbReference type="AlphaFoldDB" id="W6YXR0"/>
<dbReference type="HOGENOM" id="CLU_579982_0_0_1"/>
<sequence length="436" mass="49470">MNVDLPVLLPFGFNEEYQSLFAEKYGVKKQHEPLHFHVMSLREISALQRLRARKLALPAASVTDSALNKHRRIRKPKKIKMSRNSDREKRSHSVAIPKPPVSPSRAPKNPLRSMRDTKRNLETDTDRRLGASCEIPIILDDNSAQSGTPGKLNPRMRDARASPKLILRDISPTHDLRDTTFTKLPGDRYGTTNSGEKDMRLVDIDDFEMRKKVAQLMAVAPALPVRDLYYLIIDSEGRLSKAKKKAIRMSEAPDTLRTSTQLSLQPQTLVNKSDIEGAIVNNSNSDTQKTMIKIDLSDPIFKWDEDEPVPEPPPTAKPGRSKSATKNKQTQSAHSHHSAKESKRKTPATQTPSSQSKKCPKVSHSKPTSIRETSSDRDFIVADGVVHYVSDFDDSDDFFLSRNVIIPSRTRRQRRKFSMIREAMKLYIRWQLDSMD</sequence>
<feature type="region of interest" description="Disordered" evidence="1">
    <location>
        <begin position="302"/>
        <end position="373"/>
    </location>
</feature>
<accession>W6YXR0</accession>
<reference evidence="2 3" key="1">
    <citation type="journal article" date="2013" name="PLoS Genet.">
        <title>Comparative genome structure, secondary metabolite, and effector coding capacity across Cochliobolus pathogens.</title>
        <authorList>
            <person name="Condon B.J."/>
            <person name="Leng Y."/>
            <person name="Wu D."/>
            <person name="Bushley K.E."/>
            <person name="Ohm R.A."/>
            <person name="Otillar R."/>
            <person name="Martin J."/>
            <person name="Schackwitz W."/>
            <person name="Grimwood J."/>
            <person name="MohdZainudin N."/>
            <person name="Xue C."/>
            <person name="Wang R."/>
            <person name="Manning V.A."/>
            <person name="Dhillon B."/>
            <person name="Tu Z.J."/>
            <person name="Steffenson B.J."/>
            <person name="Salamov A."/>
            <person name="Sun H."/>
            <person name="Lowry S."/>
            <person name="LaButti K."/>
            <person name="Han J."/>
            <person name="Copeland A."/>
            <person name="Lindquist E."/>
            <person name="Barry K."/>
            <person name="Schmutz J."/>
            <person name="Baker S.E."/>
            <person name="Ciuffetti L.M."/>
            <person name="Grigoriev I.V."/>
            <person name="Zhong S."/>
            <person name="Turgeon B.G."/>
        </authorList>
    </citation>
    <scope>NUCLEOTIDE SEQUENCE [LARGE SCALE GENOMIC DNA]</scope>
    <source>
        <strain evidence="2 3">ATCC 44560</strain>
    </source>
</reference>
<feature type="region of interest" description="Disordered" evidence="1">
    <location>
        <begin position="63"/>
        <end position="126"/>
    </location>
</feature>
<keyword evidence="3" id="KW-1185">Reference proteome</keyword>
<feature type="compositionally biased region" description="Basic residues" evidence="1">
    <location>
        <begin position="334"/>
        <end position="346"/>
    </location>
</feature>
<feature type="compositionally biased region" description="Basic residues" evidence="1">
    <location>
        <begin position="68"/>
        <end position="81"/>
    </location>
</feature>
<dbReference type="OrthoDB" id="3798749at2759"/>
<feature type="compositionally biased region" description="Basic and acidic residues" evidence="1">
    <location>
        <begin position="113"/>
        <end position="126"/>
    </location>
</feature>
<gene>
    <name evidence="2" type="ORF">COCMIDRAFT_103834</name>
</gene>
<dbReference type="EMBL" id="KI964065">
    <property type="protein sequence ID" value="EUC42338.1"/>
    <property type="molecule type" value="Genomic_DNA"/>
</dbReference>
<dbReference type="eggNOG" id="ENOG502T9HV">
    <property type="taxonomic scope" value="Eukaryota"/>
</dbReference>
<feature type="compositionally biased region" description="Polar residues" evidence="1">
    <location>
        <begin position="347"/>
        <end position="357"/>
    </location>
</feature>